<protein>
    <submittedName>
        <fullName evidence="2">Proteophosphoglycan 5</fullName>
    </submittedName>
</protein>
<reference evidence="2 3" key="1">
    <citation type="journal article" date="2011" name="J. Bacteriol.">
        <title>Genome sequence of the 1,4-dioxane-degrading Pseudonocardia dioxanivorans strain CB1190.</title>
        <authorList>
            <person name="Sales C.M."/>
            <person name="Mahendra S."/>
            <person name="Grostern A."/>
            <person name="Parales R.E."/>
            <person name="Goodwin L.A."/>
            <person name="Woyke T."/>
            <person name="Nolan M."/>
            <person name="Lapidus A."/>
            <person name="Chertkov O."/>
            <person name="Ovchinnikova G."/>
            <person name="Sczyrba A."/>
            <person name="Alvarez-Cohen L."/>
        </authorList>
    </citation>
    <scope>NUCLEOTIDE SEQUENCE [LARGE SCALE GENOMIC DNA]</scope>
    <source>
        <strain evidence="3">ATCC 55486 / DSM 44775 / JCM 13855 / CB1190</strain>
    </source>
</reference>
<dbReference type="HOGENOM" id="CLU_1873712_0_0_11"/>
<evidence type="ECO:0000313" key="2">
    <source>
        <dbReference type="EMBL" id="AEA24345.1"/>
    </source>
</evidence>
<accession>F4CJA6</accession>
<feature type="region of interest" description="Disordered" evidence="1">
    <location>
        <begin position="1"/>
        <end position="50"/>
    </location>
</feature>
<feature type="compositionally biased region" description="Low complexity" evidence="1">
    <location>
        <begin position="91"/>
        <end position="107"/>
    </location>
</feature>
<dbReference type="EMBL" id="CP002593">
    <property type="protein sequence ID" value="AEA24345.1"/>
    <property type="molecule type" value="Genomic_DNA"/>
</dbReference>
<proteinExistence type="predicted"/>
<evidence type="ECO:0000256" key="1">
    <source>
        <dbReference type="SAM" id="MobiDB-lite"/>
    </source>
</evidence>
<feature type="compositionally biased region" description="Low complexity" evidence="1">
    <location>
        <begin position="1"/>
        <end position="13"/>
    </location>
</feature>
<sequence>MSVGSAAASASSRRSSRRDRLNDRSAIRIAPSTSTAAVPTAPSIAGDQVRSSGATVSSAVGGGACEVSAAASIATAPSTERSAPGVPPRVSPADQSAPAASSEMASPCGSSGSGMRIGVVPSAATIAAASPGAATL</sequence>
<name>F4CJA6_PSEUX</name>
<dbReference type="Proteomes" id="UP000007809">
    <property type="component" value="Chromosome"/>
</dbReference>
<dbReference type="KEGG" id="pdx:Psed_2120"/>
<evidence type="ECO:0000313" key="3">
    <source>
        <dbReference type="Proteomes" id="UP000007809"/>
    </source>
</evidence>
<gene>
    <name evidence="2" type="ordered locus">Psed_2120</name>
</gene>
<dbReference type="AlphaFoldDB" id="F4CJA6"/>
<feature type="compositionally biased region" description="Low complexity" evidence="1">
    <location>
        <begin position="29"/>
        <end position="50"/>
    </location>
</feature>
<dbReference type="RefSeq" id="WP_013674276.1">
    <property type="nucleotide sequence ID" value="NC_015312.1"/>
</dbReference>
<feature type="region of interest" description="Disordered" evidence="1">
    <location>
        <begin position="73"/>
        <end position="114"/>
    </location>
</feature>
<organism evidence="2 3">
    <name type="scientific">Pseudonocardia dioxanivorans (strain ATCC 55486 / DSM 44775 / JCM 13855 / CB1190)</name>
    <dbReference type="NCBI Taxonomy" id="675635"/>
    <lineage>
        <taxon>Bacteria</taxon>
        <taxon>Bacillati</taxon>
        <taxon>Actinomycetota</taxon>
        <taxon>Actinomycetes</taxon>
        <taxon>Pseudonocardiales</taxon>
        <taxon>Pseudonocardiaceae</taxon>
        <taxon>Pseudonocardia</taxon>
    </lineage>
</organism>
<keyword evidence="3" id="KW-1185">Reference proteome</keyword>